<dbReference type="PANTHER" id="PTHR11559">
    <property type="entry name" value="CARBOXYLESTERASE"/>
    <property type="match status" value="1"/>
</dbReference>
<keyword evidence="3" id="KW-1185">Reference proteome</keyword>
<evidence type="ECO:0000259" key="1">
    <source>
        <dbReference type="Pfam" id="PF00135"/>
    </source>
</evidence>
<dbReference type="OrthoDB" id="6846267at2759"/>
<reference evidence="2" key="1">
    <citation type="journal article" date="2020" name="Stud. Mycol.">
        <title>101 Dothideomycetes genomes: a test case for predicting lifestyles and emergence of pathogens.</title>
        <authorList>
            <person name="Haridas S."/>
            <person name="Albert R."/>
            <person name="Binder M."/>
            <person name="Bloem J."/>
            <person name="Labutti K."/>
            <person name="Salamov A."/>
            <person name="Andreopoulos B."/>
            <person name="Baker S."/>
            <person name="Barry K."/>
            <person name="Bills G."/>
            <person name="Bluhm B."/>
            <person name="Cannon C."/>
            <person name="Castanera R."/>
            <person name="Culley D."/>
            <person name="Daum C."/>
            <person name="Ezra D."/>
            <person name="Gonzalez J."/>
            <person name="Henrissat B."/>
            <person name="Kuo A."/>
            <person name="Liang C."/>
            <person name="Lipzen A."/>
            <person name="Lutzoni F."/>
            <person name="Magnuson J."/>
            <person name="Mondo S."/>
            <person name="Nolan M."/>
            <person name="Ohm R."/>
            <person name="Pangilinan J."/>
            <person name="Park H.-J."/>
            <person name="Ramirez L."/>
            <person name="Alfaro M."/>
            <person name="Sun H."/>
            <person name="Tritt A."/>
            <person name="Yoshinaga Y."/>
            <person name="Zwiers L.-H."/>
            <person name="Turgeon B."/>
            <person name="Goodwin S."/>
            <person name="Spatafora J."/>
            <person name="Crous P."/>
            <person name="Grigoriev I."/>
        </authorList>
    </citation>
    <scope>NUCLEOTIDE SEQUENCE</scope>
    <source>
        <strain evidence="2">CBS 269.34</strain>
    </source>
</reference>
<keyword evidence="2" id="KW-0378">Hydrolase</keyword>
<dbReference type="InterPro" id="IPR002018">
    <property type="entry name" value="CarbesteraseB"/>
</dbReference>
<proteinExistence type="predicted"/>
<feature type="domain" description="Carboxylesterase type B" evidence="1">
    <location>
        <begin position="21"/>
        <end position="499"/>
    </location>
</feature>
<dbReference type="Proteomes" id="UP000799750">
    <property type="component" value="Unassembled WGS sequence"/>
</dbReference>
<dbReference type="EMBL" id="MU004196">
    <property type="protein sequence ID" value="KAF2490802.1"/>
    <property type="molecule type" value="Genomic_DNA"/>
</dbReference>
<dbReference type="InterPro" id="IPR050309">
    <property type="entry name" value="Type-B_Carboxylest/Lipase"/>
</dbReference>
<protein>
    <submittedName>
        <fullName evidence="2">Alpha/beta-hydrolase</fullName>
    </submittedName>
</protein>
<evidence type="ECO:0000313" key="2">
    <source>
        <dbReference type="EMBL" id="KAF2490802.1"/>
    </source>
</evidence>
<name>A0A6A6QEU5_9PEZI</name>
<organism evidence="2 3">
    <name type="scientific">Lophium mytilinum</name>
    <dbReference type="NCBI Taxonomy" id="390894"/>
    <lineage>
        <taxon>Eukaryota</taxon>
        <taxon>Fungi</taxon>
        <taxon>Dikarya</taxon>
        <taxon>Ascomycota</taxon>
        <taxon>Pezizomycotina</taxon>
        <taxon>Dothideomycetes</taxon>
        <taxon>Pleosporomycetidae</taxon>
        <taxon>Mytilinidiales</taxon>
        <taxon>Mytilinidiaceae</taxon>
        <taxon>Lophium</taxon>
    </lineage>
</organism>
<dbReference type="GO" id="GO:0016787">
    <property type="term" value="F:hydrolase activity"/>
    <property type="evidence" value="ECO:0007669"/>
    <property type="project" value="UniProtKB-KW"/>
</dbReference>
<evidence type="ECO:0000313" key="3">
    <source>
        <dbReference type="Proteomes" id="UP000799750"/>
    </source>
</evidence>
<dbReference type="AlphaFoldDB" id="A0A6A6QEU5"/>
<dbReference type="Gene3D" id="3.40.50.1820">
    <property type="entry name" value="alpha/beta hydrolase"/>
    <property type="match status" value="1"/>
</dbReference>
<dbReference type="Pfam" id="PF00135">
    <property type="entry name" value="COesterase"/>
    <property type="match status" value="1"/>
</dbReference>
<dbReference type="SUPFAM" id="SSF53474">
    <property type="entry name" value="alpha/beta-Hydrolases"/>
    <property type="match status" value="1"/>
</dbReference>
<accession>A0A6A6QEU5</accession>
<sequence length="599" mass="66622">MTSAEDVKVVTKVSIDIPELGEITGLCFDGKSTQYMGIPYATVPGRFRRPQPAVVPWPEKKWDGTKVGPFPSQPPRDFYPIPNPSRPWLSDTPTTSSTDCLSLNISVPSPPTPTSAPQKYPVMLFLHGGAFVYAAGGAAIYDGRVLSEISANLEMPTIIISINFRLGLFGFLASEEIKEYNKEHGEDGVGNYGIWDQVEALRWVQRFISGFGGDPARATLFGQSAGGVSANIHLLRGEKLFSRTIIQSGLLPLCGVLTPSQYQSIYNKTLTHLSIPSSLSPRERLQRLIETPEKELTAAMVPVLVTPVITLSPCDDGVLINGPMPTYSQYADFKLPSWCEAVMLGDVRNECVIWNKAFRSLPPRALLSKIRHVLNPSRPHRRYSKAVYPATAAQTIIELYGLRDDMSQNDLFWATERMTTDALYTLVNFKALRAQPRLLGYHFDVPSPFRNEWGGLAHHSLDNVYVWGLLKKQLPEKHQRVSEFMSKCWVEFANGKSPWRSFEEGGKVMVFGGALGGGKGETVEGFSQLRTPEEDRDRGYERWEAIEKAGLVDAFYDLAVELCMRQEEICDEGVASEALMVEGMEKYGIVPVGTERAWS</sequence>
<gene>
    <name evidence="2" type="ORF">BU16DRAFT_574846</name>
</gene>
<dbReference type="InterPro" id="IPR029058">
    <property type="entry name" value="AB_hydrolase_fold"/>
</dbReference>